<dbReference type="AlphaFoldDB" id="A0AAV8U955"/>
<dbReference type="Pfam" id="PF04525">
    <property type="entry name" value="LOR"/>
    <property type="match status" value="1"/>
</dbReference>
<accession>A0AAV8U955</accession>
<proteinExistence type="inferred from homology"/>
<evidence type="ECO:0000313" key="3">
    <source>
        <dbReference type="EMBL" id="KAJ8898970.1"/>
    </source>
</evidence>
<dbReference type="Proteomes" id="UP001159364">
    <property type="component" value="Linkage Group LG08"/>
</dbReference>
<sequence>MAGQASNPVPAMTVHHPLEKPVVVIGPQFLTQYPVDLTIAKDGRVTDVNGTLILSVKSKFMSIHDRTHLKDAAGNILVTLKQKIRTMHWRWQVFRGESTEEKDLLFSVKKSSLMQRRTQLDVFLAYNTTSESLPDFKVKGSTVYLGDGESNVMVAQMFKRYSLTALWDTDKFAVTVYPNVDYAFIVALVVVVGEINVDRSGHGTQADMQGGMGSAVSSTTSGSGGGD</sequence>
<protein>
    <submittedName>
        <fullName evidence="3">Uncharacterized protein</fullName>
    </submittedName>
</protein>
<dbReference type="InterPro" id="IPR038595">
    <property type="entry name" value="LOR_sf"/>
</dbReference>
<evidence type="ECO:0000256" key="1">
    <source>
        <dbReference type="ARBA" id="ARBA00005437"/>
    </source>
</evidence>
<dbReference type="PANTHER" id="PTHR31087">
    <property type="match status" value="1"/>
</dbReference>
<keyword evidence="4" id="KW-1185">Reference proteome</keyword>
<dbReference type="InterPro" id="IPR007612">
    <property type="entry name" value="LOR"/>
</dbReference>
<dbReference type="Gene3D" id="2.40.160.200">
    <property type="entry name" value="LURP1-related"/>
    <property type="match status" value="1"/>
</dbReference>
<feature type="region of interest" description="Disordered" evidence="2">
    <location>
        <begin position="203"/>
        <end position="227"/>
    </location>
</feature>
<comment type="caution">
    <text evidence="3">The sequence shown here is derived from an EMBL/GenBank/DDBJ whole genome shotgun (WGS) entry which is preliminary data.</text>
</comment>
<reference evidence="3 4" key="1">
    <citation type="submission" date="2021-09" db="EMBL/GenBank/DDBJ databases">
        <title>Genomic insights and catalytic innovation underlie evolution of tropane alkaloids biosynthesis.</title>
        <authorList>
            <person name="Wang Y.-J."/>
            <person name="Tian T."/>
            <person name="Huang J.-P."/>
            <person name="Huang S.-X."/>
        </authorList>
    </citation>
    <scope>NUCLEOTIDE SEQUENCE [LARGE SCALE GENOMIC DNA]</scope>
    <source>
        <strain evidence="3">KIB-2018</strain>
        <tissue evidence="3">Leaf</tissue>
    </source>
</reference>
<comment type="similarity">
    <text evidence="1">Belongs to the LOR family.</text>
</comment>
<dbReference type="EMBL" id="JAIWQS010000008">
    <property type="protein sequence ID" value="KAJ8898970.1"/>
    <property type="molecule type" value="Genomic_DNA"/>
</dbReference>
<gene>
    <name evidence="3" type="ORF">K2173_008471</name>
</gene>
<dbReference type="InterPro" id="IPR025659">
    <property type="entry name" value="Tubby-like_C"/>
</dbReference>
<evidence type="ECO:0000256" key="2">
    <source>
        <dbReference type="SAM" id="MobiDB-lite"/>
    </source>
</evidence>
<dbReference type="PANTHER" id="PTHR31087:SF58">
    <property type="entry name" value="OS07G0230700 PROTEIN"/>
    <property type="match status" value="1"/>
</dbReference>
<organism evidence="3 4">
    <name type="scientific">Erythroxylum novogranatense</name>
    <dbReference type="NCBI Taxonomy" id="1862640"/>
    <lineage>
        <taxon>Eukaryota</taxon>
        <taxon>Viridiplantae</taxon>
        <taxon>Streptophyta</taxon>
        <taxon>Embryophyta</taxon>
        <taxon>Tracheophyta</taxon>
        <taxon>Spermatophyta</taxon>
        <taxon>Magnoliopsida</taxon>
        <taxon>eudicotyledons</taxon>
        <taxon>Gunneridae</taxon>
        <taxon>Pentapetalae</taxon>
        <taxon>rosids</taxon>
        <taxon>fabids</taxon>
        <taxon>Malpighiales</taxon>
        <taxon>Erythroxylaceae</taxon>
        <taxon>Erythroxylum</taxon>
    </lineage>
</organism>
<name>A0AAV8U955_9ROSI</name>
<dbReference type="SUPFAM" id="SSF54518">
    <property type="entry name" value="Tubby C-terminal domain-like"/>
    <property type="match status" value="1"/>
</dbReference>
<evidence type="ECO:0000313" key="4">
    <source>
        <dbReference type="Proteomes" id="UP001159364"/>
    </source>
</evidence>